<dbReference type="EMBL" id="CAJOBJ010005908">
    <property type="protein sequence ID" value="CAF4045633.1"/>
    <property type="molecule type" value="Genomic_DNA"/>
</dbReference>
<evidence type="ECO:0000313" key="3">
    <source>
        <dbReference type="EMBL" id="CAF4045633.1"/>
    </source>
</evidence>
<feature type="non-terminal residue" evidence="4">
    <location>
        <position position="1"/>
    </location>
</feature>
<dbReference type="AlphaFoldDB" id="A0A8S2Q1U6"/>
<keyword evidence="2" id="KW-0732">Signal</keyword>
<feature type="compositionally biased region" description="Basic and acidic residues" evidence="1">
    <location>
        <begin position="934"/>
        <end position="946"/>
    </location>
</feature>
<dbReference type="Proteomes" id="UP000681720">
    <property type="component" value="Unassembled WGS sequence"/>
</dbReference>
<feature type="compositionally biased region" description="Polar residues" evidence="1">
    <location>
        <begin position="171"/>
        <end position="180"/>
    </location>
</feature>
<evidence type="ECO:0000256" key="1">
    <source>
        <dbReference type="SAM" id="MobiDB-lite"/>
    </source>
</evidence>
<feature type="compositionally biased region" description="Basic residues" evidence="1">
    <location>
        <begin position="701"/>
        <end position="726"/>
    </location>
</feature>
<reference evidence="4" key="1">
    <citation type="submission" date="2021-02" db="EMBL/GenBank/DDBJ databases">
        <authorList>
            <person name="Nowell W R."/>
        </authorList>
    </citation>
    <scope>NUCLEOTIDE SEQUENCE</scope>
</reference>
<sequence>MELSLFYFAFIPFILLSTADSTEVDSQCSLPRRLLSLGGFSSPSAEKKSHSISTSSKSPAASPPKYARTMDAHGLTVYVQPETSKVLGQKGRSYTHLLKSKSHGNEEKLKLKQSQIEKKKQLKKKNSTRHKSSGSTKTKELVVVNDDDLHRCETLLRIDSTSKVDKKSKQSRTSQSNQIKMKSPKIKNATNETTKIVTKNAAAASKPLPVDDKKAKVSKINSKTNPDEKKKSKKPSNQNTANTITITETFVPKRQLLKSKRKDKDEQTTNKNENDPDKTYKFRRMKSLEESTDPILIVQSYDSGLYKPRVGWQFRYRVSRYIDSLRESIREDQERLKLGLQAIKRKTPQELSGRRKRVLDKPFTSDPSELKKQPEQNINTQENKPNVGWRYRYRINKMVEAKKRGDYVDDEKEKREERIKEKTKPISPTKHEDVEIIERENERDPELRQINDEGRRVGWAYRYRIRRKLDHLKQQQTESGIAFDLGTLSTKFDKNVVEPKPKSKPKPKPTEEKVTEPIIGIQKNNTKSVGWQYRYRVSKMNETLKQNKSKTSKKQNQDQTSTDPILDSDLSKLTPEERSVGWKYRYRIRRKIDSLNSADHRDNEKHSRKRSSKSKNQDNVKESIEKILNIDDIHETPFMEYFRRASSHIVFGLLPVAKKSVCILPLPITFSFCEEEQEEEEEEEKQEEHDDQSVQPTEKSKKIKIKKLKTKKEHRAKQFIRSHRTKLGADDKDTERRVDETMRTLYKKPSLPPPQTPLSTPNNEKSLKTKRKQQSKKPNYNEQKNHFHEEHSINKKIGVETKKNKNKKKFQLLGKKIKTKRKQHTFRMCPFAMPPAVKTPTTTATTTQPPRLRTLSEFIQEEASTLFGGTHISSKKYENINDEIEEVNEIIQERSKLEPVTPSPPPPPLPAAAPMDSELSSAEDHSTLSNNESKIIEEYPEKKVDDMLDLEN</sequence>
<feature type="region of interest" description="Disordered" evidence="1">
    <location>
        <begin position="543"/>
        <end position="570"/>
    </location>
</feature>
<feature type="compositionally biased region" description="Polar residues" evidence="1">
    <location>
        <begin position="235"/>
        <end position="248"/>
    </location>
</feature>
<feature type="region of interest" description="Disordered" evidence="1">
    <location>
        <begin position="39"/>
        <end position="67"/>
    </location>
</feature>
<feature type="compositionally biased region" description="Acidic residues" evidence="1">
    <location>
        <begin position="675"/>
        <end position="685"/>
    </location>
</feature>
<feature type="compositionally biased region" description="Polar residues" evidence="1">
    <location>
        <begin position="188"/>
        <end position="197"/>
    </location>
</feature>
<organism evidence="4 5">
    <name type="scientific">Rotaria magnacalcarata</name>
    <dbReference type="NCBI Taxonomy" id="392030"/>
    <lineage>
        <taxon>Eukaryota</taxon>
        <taxon>Metazoa</taxon>
        <taxon>Spiralia</taxon>
        <taxon>Gnathifera</taxon>
        <taxon>Rotifera</taxon>
        <taxon>Eurotatoria</taxon>
        <taxon>Bdelloidea</taxon>
        <taxon>Philodinida</taxon>
        <taxon>Philodinidae</taxon>
        <taxon>Rotaria</taxon>
    </lineage>
</organism>
<feature type="region of interest" description="Disordered" evidence="1">
    <location>
        <begin position="494"/>
        <end position="521"/>
    </location>
</feature>
<comment type="caution">
    <text evidence="4">The sequence shown here is derived from an EMBL/GenBank/DDBJ whole genome shotgun (WGS) entry which is preliminary data.</text>
</comment>
<feature type="compositionally biased region" description="Basic and acidic residues" evidence="1">
    <location>
        <begin position="783"/>
        <end position="803"/>
    </location>
</feature>
<dbReference type="Proteomes" id="UP000681967">
    <property type="component" value="Unassembled WGS sequence"/>
</dbReference>
<evidence type="ECO:0000313" key="5">
    <source>
        <dbReference type="Proteomes" id="UP000681967"/>
    </source>
</evidence>
<feature type="region of interest" description="Disordered" evidence="1">
    <location>
        <begin position="675"/>
        <end position="823"/>
    </location>
</feature>
<dbReference type="EMBL" id="CAJOBH010007216">
    <property type="protein sequence ID" value="CAF4077842.1"/>
    <property type="molecule type" value="Genomic_DNA"/>
</dbReference>
<evidence type="ECO:0000256" key="2">
    <source>
        <dbReference type="SAM" id="SignalP"/>
    </source>
</evidence>
<feature type="region of interest" description="Disordered" evidence="1">
    <location>
        <begin position="161"/>
        <end position="281"/>
    </location>
</feature>
<feature type="chain" id="PRO_5036273739" evidence="2">
    <location>
        <begin position="22"/>
        <end position="952"/>
    </location>
</feature>
<feature type="compositionally biased region" description="Basic and acidic residues" evidence="1">
    <location>
        <begin position="262"/>
        <end position="280"/>
    </location>
</feature>
<protein>
    <submittedName>
        <fullName evidence="4">Uncharacterized protein</fullName>
    </submittedName>
</protein>
<feature type="region of interest" description="Disordered" evidence="1">
    <location>
        <begin position="347"/>
        <end position="383"/>
    </location>
</feature>
<name>A0A8S2Q1U6_9BILA</name>
<feature type="region of interest" description="Disordered" evidence="1">
    <location>
        <begin position="892"/>
        <end position="952"/>
    </location>
</feature>
<proteinExistence type="predicted"/>
<accession>A0A8S2Q1U6</accession>
<feature type="region of interest" description="Disordered" evidence="1">
    <location>
        <begin position="97"/>
        <end position="139"/>
    </location>
</feature>
<feature type="compositionally biased region" description="Basic and acidic residues" evidence="1">
    <location>
        <begin position="727"/>
        <end position="742"/>
    </location>
</feature>
<feature type="compositionally biased region" description="Pro residues" evidence="1">
    <location>
        <begin position="901"/>
        <end position="911"/>
    </location>
</feature>
<gene>
    <name evidence="4" type="ORF">BYL167_LOCUS17900</name>
    <name evidence="3" type="ORF">GIL414_LOCUS14148</name>
</gene>
<feature type="compositionally biased region" description="Basic residues" evidence="1">
    <location>
        <begin position="120"/>
        <end position="132"/>
    </location>
</feature>
<feature type="compositionally biased region" description="Basic and acidic residues" evidence="1">
    <location>
        <begin position="103"/>
        <end position="119"/>
    </location>
</feature>
<feature type="region of interest" description="Disordered" evidence="1">
    <location>
        <begin position="597"/>
        <end position="620"/>
    </location>
</feature>
<feature type="signal peptide" evidence="2">
    <location>
        <begin position="1"/>
        <end position="21"/>
    </location>
</feature>
<evidence type="ECO:0000313" key="4">
    <source>
        <dbReference type="EMBL" id="CAF4077842.1"/>
    </source>
</evidence>
<feature type="compositionally biased region" description="Low complexity" evidence="1">
    <location>
        <begin position="51"/>
        <end position="67"/>
    </location>
</feature>
<feature type="compositionally biased region" description="Basic residues" evidence="1">
    <location>
        <begin position="804"/>
        <end position="823"/>
    </location>
</feature>
<feature type="non-terminal residue" evidence="4">
    <location>
        <position position="952"/>
    </location>
</feature>